<evidence type="ECO:0000313" key="2">
    <source>
        <dbReference type="Proteomes" id="UP001519307"/>
    </source>
</evidence>
<keyword evidence="2" id="KW-1185">Reference proteome</keyword>
<sequence length="86" mass="9556">MSKICKYCNRPLSEAQYKTVNGIQYKSCPRCSEANGIYHVYHIYPQLFGTTPARATSNHPEGPQSYCVPCRNPSNKPSGGITCNNL</sequence>
<comment type="caution">
    <text evidence="1">The sequence shown here is derived from an EMBL/GenBank/DDBJ whole genome shotgun (WGS) entry which is preliminary data.</text>
</comment>
<dbReference type="RefSeq" id="WP_209700898.1">
    <property type="nucleotide sequence ID" value="NZ_JAGGLM010000002.1"/>
</dbReference>
<protein>
    <submittedName>
        <fullName evidence="1">Phage FluMu protein Com</fullName>
    </submittedName>
</protein>
<dbReference type="EMBL" id="JAGGLM010000002">
    <property type="protein sequence ID" value="MBP2031957.1"/>
    <property type="molecule type" value="Genomic_DNA"/>
</dbReference>
<dbReference type="Proteomes" id="UP001519307">
    <property type="component" value="Unassembled WGS sequence"/>
</dbReference>
<reference evidence="1 2" key="1">
    <citation type="submission" date="2021-03" db="EMBL/GenBank/DDBJ databases">
        <title>Genomic Encyclopedia of Type Strains, Phase IV (KMG-IV): sequencing the most valuable type-strain genomes for metagenomic binning, comparative biology and taxonomic classification.</title>
        <authorList>
            <person name="Goeker M."/>
        </authorList>
    </citation>
    <scope>NUCLEOTIDE SEQUENCE [LARGE SCALE GENOMIC DNA]</scope>
    <source>
        <strain evidence="1 2">DSM 28783</strain>
    </source>
</reference>
<organism evidence="1 2">
    <name type="scientific">Clostridium algifaecis</name>
    <dbReference type="NCBI Taxonomy" id="1472040"/>
    <lineage>
        <taxon>Bacteria</taxon>
        <taxon>Bacillati</taxon>
        <taxon>Bacillota</taxon>
        <taxon>Clostridia</taxon>
        <taxon>Eubacteriales</taxon>
        <taxon>Clostridiaceae</taxon>
        <taxon>Clostridium</taxon>
    </lineage>
</organism>
<gene>
    <name evidence="1" type="ORF">J2Z42_000622</name>
</gene>
<evidence type="ECO:0000313" key="1">
    <source>
        <dbReference type="EMBL" id="MBP2031957.1"/>
    </source>
</evidence>
<accession>A0ABS4KPI9</accession>
<proteinExistence type="predicted"/>
<name>A0ABS4KPI9_9CLOT</name>